<reference evidence="1 2" key="1">
    <citation type="submission" date="2021-05" db="EMBL/GenBank/DDBJ databases">
        <title>Genome Assembly of Synthetic Allotetraploid Brassica napus Reveals Homoeologous Exchanges between Subgenomes.</title>
        <authorList>
            <person name="Davis J.T."/>
        </authorList>
    </citation>
    <scope>NUCLEOTIDE SEQUENCE [LARGE SCALE GENOMIC DNA]</scope>
    <source>
        <strain evidence="2">cv. Da-Ae</strain>
        <tissue evidence="1">Seedling</tissue>
    </source>
</reference>
<sequence>MMSLGVVLNVERVLPFIVRGIVHRGSNTPSGFSTSFLPRLIGFSSGLWVLALLGSYTDSYILRDIGGLEIFRPGVMDDPASRPRCRRGFRIPWTGFAIVSTWLIEDFKSFLRSDPSQVYAENWSPEWSFTGEMRYLILLLGIPYLGGVFGVPRYLTTCGDNTCGPLARILDPELFLGVIVAGIRFSRYDASYLGLESKGLWVSTTSELARFESKGDHAKRSMLGWGEFLGLLL</sequence>
<dbReference type="Proteomes" id="UP000824890">
    <property type="component" value="Unassembled WGS sequence"/>
</dbReference>
<feature type="non-terminal residue" evidence="1">
    <location>
        <position position="233"/>
    </location>
</feature>
<evidence type="ECO:0008006" key="3">
    <source>
        <dbReference type="Google" id="ProtNLM"/>
    </source>
</evidence>
<evidence type="ECO:0000313" key="2">
    <source>
        <dbReference type="Proteomes" id="UP000824890"/>
    </source>
</evidence>
<protein>
    <recommendedName>
        <fullName evidence="3">Wax synthase domain-containing protein</fullName>
    </recommendedName>
</protein>
<accession>A0ABQ8BEC0</accession>
<dbReference type="EMBL" id="JAGKQM010000011">
    <property type="protein sequence ID" value="KAH0903149.1"/>
    <property type="molecule type" value="Genomic_DNA"/>
</dbReference>
<keyword evidence="2" id="KW-1185">Reference proteome</keyword>
<organism evidence="1 2">
    <name type="scientific">Brassica napus</name>
    <name type="common">Rape</name>
    <dbReference type="NCBI Taxonomy" id="3708"/>
    <lineage>
        <taxon>Eukaryota</taxon>
        <taxon>Viridiplantae</taxon>
        <taxon>Streptophyta</taxon>
        <taxon>Embryophyta</taxon>
        <taxon>Tracheophyta</taxon>
        <taxon>Spermatophyta</taxon>
        <taxon>Magnoliopsida</taxon>
        <taxon>eudicotyledons</taxon>
        <taxon>Gunneridae</taxon>
        <taxon>Pentapetalae</taxon>
        <taxon>rosids</taxon>
        <taxon>malvids</taxon>
        <taxon>Brassicales</taxon>
        <taxon>Brassicaceae</taxon>
        <taxon>Brassiceae</taxon>
        <taxon>Brassica</taxon>
    </lineage>
</organism>
<name>A0ABQ8BEC0_BRANA</name>
<comment type="caution">
    <text evidence="1">The sequence shown here is derived from an EMBL/GenBank/DDBJ whole genome shotgun (WGS) entry which is preliminary data.</text>
</comment>
<evidence type="ECO:0000313" key="1">
    <source>
        <dbReference type="EMBL" id="KAH0903149.1"/>
    </source>
</evidence>
<proteinExistence type="predicted"/>
<gene>
    <name evidence="1" type="ORF">HID58_042652</name>
</gene>